<feature type="non-terminal residue" evidence="1">
    <location>
        <position position="108"/>
    </location>
</feature>
<proteinExistence type="predicted"/>
<dbReference type="Gene3D" id="3.40.50.1360">
    <property type="match status" value="1"/>
</dbReference>
<evidence type="ECO:0000313" key="1">
    <source>
        <dbReference type="EMBL" id="MEE6188338.1"/>
    </source>
</evidence>
<accession>A0ABU7RK25</accession>
<evidence type="ECO:0000313" key="2">
    <source>
        <dbReference type="Proteomes" id="UP001357452"/>
    </source>
</evidence>
<dbReference type="PANTHER" id="PTHR42892">
    <property type="entry name" value="GLUCOSAMINE-6-PHOSPHATE DEAMINASE-LIKE PROTEIN BT_0258-RELATED"/>
    <property type="match status" value="1"/>
</dbReference>
<protein>
    <submittedName>
        <fullName evidence="1">Glucosamine-6-phosphate deaminase</fullName>
        <ecNumber evidence="1">3.5.99.6</ecNumber>
    </submittedName>
</protein>
<dbReference type="SUPFAM" id="SSF100950">
    <property type="entry name" value="NagB/RpiA/CoA transferase-like"/>
    <property type="match status" value="1"/>
</dbReference>
<name>A0ABU7RK25_9BACT</name>
<dbReference type="InterPro" id="IPR037171">
    <property type="entry name" value="NagB/RpiA_transferase-like"/>
</dbReference>
<gene>
    <name evidence="1" type="ORF">V2H41_13740</name>
</gene>
<dbReference type="InterPro" id="IPR052960">
    <property type="entry name" value="GlcN6P_deaminase-like"/>
</dbReference>
<organism evidence="1 2">
    <name type="scientific">Niabella digestorum</name>
    <dbReference type="NCBI Taxonomy" id="3117701"/>
    <lineage>
        <taxon>Bacteria</taxon>
        <taxon>Pseudomonadati</taxon>
        <taxon>Bacteroidota</taxon>
        <taxon>Chitinophagia</taxon>
        <taxon>Chitinophagales</taxon>
        <taxon>Chitinophagaceae</taxon>
        <taxon>Niabella</taxon>
    </lineage>
</organism>
<sequence length="108" mass="12249">MSIKLYNASINSLEKIDVAIKQDVISGSKYIANLIADLIRSKQASNEPCVLGLATGSSPKTLYAELVRMHKEEGLSFKNVITFNLDEYYPISREAVQSYYRFMHTHLF</sequence>
<reference evidence="1 2" key="1">
    <citation type="submission" date="2024-01" db="EMBL/GenBank/DDBJ databases">
        <title>Niabella digestum sp. nov., isolated from waste digestion system.</title>
        <authorList>
            <person name="Zhang L."/>
        </authorList>
    </citation>
    <scope>NUCLEOTIDE SEQUENCE [LARGE SCALE GENOMIC DNA]</scope>
    <source>
        <strain evidence="1 2">A18</strain>
    </source>
</reference>
<dbReference type="GO" id="GO:0004342">
    <property type="term" value="F:glucosamine-6-phosphate deaminase activity"/>
    <property type="evidence" value="ECO:0007669"/>
    <property type="project" value="UniProtKB-EC"/>
</dbReference>
<dbReference type="PANTHER" id="PTHR42892:SF1">
    <property type="entry name" value="GLUCOSAMINE-6-PHOSPHATE ISOMERASE"/>
    <property type="match status" value="1"/>
</dbReference>
<dbReference type="Proteomes" id="UP001357452">
    <property type="component" value="Unassembled WGS sequence"/>
</dbReference>
<dbReference type="EMBL" id="JAZGLY010000011">
    <property type="protein sequence ID" value="MEE6188338.1"/>
    <property type="molecule type" value="Genomic_DNA"/>
</dbReference>
<dbReference type="EC" id="3.5.99.6" evidence="1"/>
<keyword evidence="1" id="KW-0378">Hydrolase</keyword>
<keyword evidence="2" id="KW-1185">Reference proteome</keyword>
<comment type="caution">
    <text evidence="1">The sequence shown here is derived from an EMBL/GenBank/DDBJ whole genome shotgun (WGS) entry which is preliminary data.</text>
</comment>